<evidence type="ECO:0000313" key="2">
    <source>
        <dbReference type="EMBL" id="GIY99524.1"/>
    </source>
</evidence>
<feature type="compositionally biased region" description="Polar residues" evidence="1">
    <location>
        <begin position="103"/>
        <end position="112"/>
    </location>
</feature>
<dbReference type="Proteomes" id="UP001054945">
    <property type="component" value="Unassembled WGS sequence"/>
</dbReference>
<dbReference type="EMBL" id="BPLR01001056">
    <property type="protein sequence ID" value="GIY99524.1"/>
    <property type="molecule type" value="Genomic_DNA"/>
</dbReference>
<accession>A0AAV4XZP4</accession>
<proteinExistence type="predicted"/>
<organism evidence="2 3">
    <name type="scientific">Caerostris extrusa</name>
    <name type="common">Bark spider</name>
    <name type="synonym">Caerostris bankana</name>
    <dbReference type="NCBI Taxonomy" id="172846"/>
    <lineage>
        <taxon>Eukaryota</taxon>
        <taxon>Metazoa</taxon>
        <taxon>Ecdysozoa</taxon>
        <taxon>Arthropoda</taxon>
        <taxon>Chelicerata</taxon>
        <taxon>Arachnida</taxon>
        <taxon>Araneae</taxon>
        <taxon>Araneomorphae</taxon>
        <taxon>Entelegynae</taxon>
        <taxon>Araneoidea</taxon>
        <taxon>Araneidae</taxon>
        <taxon>Caerostris</taxon>
    </lineage>
</organism>
<reference evidence="2 3" key="1">
    <citation type="submission" date="2021-06" db="EMBL/GenBank/DDBJ databases">
        <title>Caerostris extrusa draft genome.</title>
        <authorList>
            <person name="Kono N."/>
            <person name="Arakawa K."/>
        </authorList>
    </citation>
    <scope>NUCLEOTIDE SEQUENCE [LARGE SCALE GENOMIC DNA]</scope>
</reference>
<feature type="region of interest" description="Disordered" evidence="1">
    <location>
        <begin position="93"/>
        <end position="112"/>
    </location>
</feature>
<sequence length="150" mass="16999">MAPPTWGTRPFEENKSEVGAVLFSSVPEARAGFTPDDVCVLYKLIICGAKGDECIKRLKSEDRGELFGYRDRRWQKTMLNKVRTETQLLFPERKKTTRPQPPNNNAAPSHQSHVNPIRKLQLLLLLHHASFNPGECANQICFPQIASCPR</sequence>
<keyword evidence="3" id="KW-1185">Reference proteome</keyword>
<dbReference type="AlphaFoldDB" id="A0AAV4XZP4"/>
<evidence type="ECO:0000256" key="1">
    <source>
        <dbReference type="SAM" id="MobiDB-lite"/>
    </source>
</evidence>
<evidence type="ECO:0000313" key="3">
    <source>
        <dbReference type="Proteomes" id="UP001054945"/>
    </source>
</evidence>
<gene>
    <name evidence="2" type="ORF">CEXT_321701</name>
</gene>
<comment type="caution">
    <text evidence="2">The sequence shown here is derived from an EMBL/GenBank/DDBJ whole genome shotgun (WGS) entry which is preliminary data.</text>
</comment>
<name>A0AAV4XZP4_CAEEX</name>
<protein>
    <submittedName>
        <fullName evidence="2">Uncharacterized protein</fullName>
    </submittedName>
</protein>